<feature type="compositionally biased region" description="Basic and acidic residues" evidence="1">
    <location>
        <begin position="69"/>
        <end position="78"/>
    </location>
</feature>
<gene>
    <name evidence="2" type="ORF">BD626DRAFT_505869</name>
</gene>
<dbReference type="Proteomes" id="UP000320762">
    <property type="component" value="Unassembled WGS sequence"/>
</dbReference>
<accession>A0A550C5Z9</accession>
<feature type="compositionally biased region" description="Basic and acidic residues" evidence="1">
    <location>
        <begin position="28"/>
        <end position="59"/>
    </location>
</feature>
<dbReference type="GO" id="GO:0005737">
    <property type="term" value="C:cytoplasm"/>
    <property type="evidence" value="ECO:0007669"/>
    <property type="project" value="TreeGrafter"/>
</dbReference>
<keyword evidence="3" id="KW-1185">Reference proteome</keyword>
<proteinExistence type="predicted"/>
<evidence type="ECO:0000256" key="1">
    <source>
        <dbReference type="SAM" id="MobiDB-lite"/>
    </source>
</evidence>
<comment type="caution">
    <text evidence="2">The sequence shown here is derived from an EMBL/GenBank/DDBJ whole genome shotgun (WGS) entry which is preliminary data.</text>
</comment>
<dbReference type="Pfam" id="PF10346">
    <property type="entry name" value="Con-6"/>
    <property type="match status" value="2"/>
</dbReference>
<organism evidence="2 3">
    <name type="scientific">Schizophyllum amplum</name>
    <dbReference type="NCBI Taxonomy" id="97359"/>
    <lineage>
        <taxon>Eukaryota</taxon>
        <taxon>Fungi</taxon>
        <taxon>Dikarya</taxon>
        <taxon>Basidiomycota</taxon>
        <taxon>Agaricomycotina</taxon>
        <taxon>Agaricomycetes</taxon>
        <taxon>Agaricomycetidae</taxon>
        <taxon>Agaricales</taxon>
        <taxon>Schizophyllaceae</taxon>
        <taxon>Schizophyllum</taxon>
    </lineage>
</organism>
<reference evidence="2 3" key="1">
    <citation type="journal article" date="2019" name="New Phytol.">
        <title>Comparative genomics reveals unique wood-decay strategies and fruiting body development in the Schizophyllaceae.</title>
        <authorList>
            <person name="Almasi E."/>
            <person name="Sahu N."/>
            <person name="Krizsan K."/>
            <person name="Balint B."/>
            <person name="Kovacs G.M."/>
            <person name="Kiss B."/>
            <person name="Cseklye J."/>
            <person name="Drula E."/>
            <person name="Henrissat B."/>
            <person name="Nagy I."/>
            <person name="Chovatia M."/>
            <person name="Adam C."/>
            <person name="LaButti K."/>
            <person name="Lipzen A."/>
            <person name="Riley R."/>
            <person name="Grigoriev I.V."/>
            <person name="Nagy L.G."/>
        </authorList>
    </citation>
    <scope>NUCLEOTIDE SEQUENCE [LARGE SCALE GENOMIC DNA]</scope>
    <source>
        <strain evidence="2 3">NL-1724</strain>
    </source>
</reference>
<dbReference type="InterPro" id="IPR018824">
    <property type="entry name" value="Conidiation-specific_6"/>
</dbReference>
<dbReference type="InterPro" id="IPR052670">
    <property type="entry name" value="UPF0654_domain"/>
</dbReference>
<evidence type="ECO:0000313" key="3">
    <source>
        <dbReference type="Proteomes" id="UP000320762"/>
    </source>
</evidence>
<feature type="region of interest" description="Disordered" evidence="1">
    <location>
        <begin position="1"/>
        <end position="135"/>
    </location>
</feature>
<dbReference type="OrthoDB" id="5419162at2759"/>
<evidence type="ECO:0000313" key="2">
    <source>
        <dbReference type="EMBL" id="TRM60231.1"/>
    </source>
</evidence>
<name>A0A550C5Z9_9AGAR</name>
<feature type="compositionally biased region" description="Basic and acidic residues" evidence="1">
    <location>
        <begin position="115"/>
        <end position="135"/>
    </location>
</feature>
<sequence length="135" mass="14651">MSQNNSHKNPERVAAGYKGTLNNPTAGKEAKEMASERLNDMGDSHERSASAKSGSRELVDGFESDDEYVPGRDDERTGLGDYLGGSDSGIANEHSGKNKNNVIGGYKATINNPKVGDEAKQRAREFLDEHDVEHD</sequence>
<dbReference type="EMBL" id="VDMD01000023">
    <property type="protein sequence ID" value="TRM60231.1"/>
    <property type="molecule type" value="Genomic_DNA"/>
</dbReference>
<protein>
    <recommendedName>
        <fullName evidence="4">Conidiation protein 6-domain-containing protein</fullName>
    </recommendedName>
</protein>
<dbReference type="AlphaFoldDB" id="A0A550C5Z9"/>
<evidence type="ECO:0008006" key="4">
    <source>
        <dbReference type="Google" id="ProtNLM"/>
    </source>
</evidence>
<dbReference type="PANTHER" id="PTHR36576">
    <property type="entry name" value="UPF0654 PROTEIN C11D3.01C-RELATED"/>
    <property type="match status" value="1"/>
</dbReference>
<dbReference type="PANTHER" id="PTHR36576:SF1">
    <property type="entry name" value="UPF0654 PROTEIN C11D3.01C-RELATED"/>
    <property type="match status" value="1"/>
</dbReference>